<evidence type="ECO:0000313" key="2">
    <source>
        <dbReference type="Proteomes" id="UP000199317"/>
    </source>
</evidence>
<dbReference type="RefSeq" id="WP_092839091.1">
    <property type="nucleotide sequence ID" value="NZ_FNJL01000036.1"/>
</dbReference>
<sequence length="109" mass="11885">MQTTIYSAMAMLTSATSIKHILDDDAEELSCGQVHYALELDGRIFLVWNDMDSGLMIVSPIEHWDLENLLDAIDDPVPVLSFSEITARALGKVAGQTIAASVPPDKTTH</sequence>
<keyword evidence="2" id="KW-1185">Reference proteome</keyword>
<dbReference type="EMBL" id="FNJL01000036">
    <property type="protein sequence ID" value="SDP88771.1"/>
    <property type="molecule type" value="Genomic_DNA"/>
</dbReference>
<proteinExistence type="predicted"/>
<dbReference type="OrthoDB" id="9189899at2"/>
<gene>
    <name evidence="1" type="ORF">SAMN04489708_13650</name>
</gene>
<dbReference type="AlphaFoldDB" id="A0A1H0WE06"/>
<reference evidence="2" key="1">
    <citation type="submission" date="2016-10" db="EMBL/GenBank/DDBJ databases">
        <authorList>
            <person name="Varghese N."/>
            <person name="Submissions S."/>
        </authorList>
    </citation>
    <scope>NUCLEOTIDE SEQUENCE [LARGE SCALE GENOMIC DNA]</scope>
    <source>
        <strain evidence="2">DSM 17101</strain>
    </source>
</reference>
<evidence type="ECO:0000313" key="1">
    <source>
        <dbReference type="EMBL" id="SDP88771.1"/>
    </source>
</evidence>
<dbReference type="Proteomes" id="UP000199317">
    <property type="component" value="Unassembled WGS sequence"/>
</dbReference>
<accession>A0A1H0WE06</accession>
<organism evidence="1 2">
    <name type="scientific">Paracidovorax cattleyae</name>
    <dbReference type="NCBI Taxonomy" id="80868"/>
    <lineage>
        <taxon>Bacteria</taxon>
        <taxon>Pseudomonadati</taxon>
        <taxon>Pseudomonadota</taxon>
        <taxon>Betaproteobacteria</taxon>
        <taxon>Burkholderiales</taxon>
        <taxon>Comamonadaceae</taxon>
        <taxon>Paracidovorax</taxon>
    </lineage>
</organism>
<protein>
    <submittedName>
        <fullName evidence="1">Uncharacterized protein</fullName>
    </submittedName>
</protein>
<name>A0A1H0WE06_9BURK</name>